<feature type="region of interest" description="Disordered" evidence="1">
    <location>
        <begin position="285"/>
        <end position="310"/>
    </location>
</feature>
<name>A0A9P4JCV7_9PEZI</name>
<evidence type="ECO:0000313" key="2">
    <source>
        <dbReference type="EMBL" id="KAF2157330.1"/>
    </source>
</evidence>
<proteinExistence type="predicted"/>
<protein>
    <submittedName>
        <fullName evidence="2">Uncharacterized protein</fullName>
    </submittedName>
</protein>
<feature type="compositionally biased region" description="Polar residues" evidence="1">
    <location>
        <begin position="78"/>
        <end position="90"/>
    </location>
</feature>
<evidence type="ECO:0000256" key="1">
    <source>
        <dbReference type="SAM" id="MobiDB-lite"/>
    </source>
</evidence>
<feature type="compositionally biased region" description="Basic and acidic residues" evidence="1">
    <location>
        <begin position="261"/>
        <end position="272"/>
    </location>
</feature>
<sequence length="331" mass="35928">MAIFSKGKKAPQSTTPTEPTAPVKRVMYVPKYAVRDAMQCTPNGPKFEHREALRKAHEERAMREEYEKSMHHYALSNPKLTVSRNSSAPTTPFEGSRASSSRVINSFASSSSSSLSIPSLVHTSPAVPTIPEQYSASTSSAGPSTPSLSRSSSYHTRPQILSRDAHLHVPSASRSSSGSLTSPSAFMSKTAFRMSIGSSQTWPALTAMLGDTPWELPEEVVDLNTSDMSDVSTRSDSTGDAEILEIAPRFDSTQTSPTIPDTDRFYPQDPRKLGKAPVITSLEVTEAATPPPRKYFTHATRPAATPVATPVVPEKKPRFSLIRRSNIVSAH</sequence>
<feature type="region of interest" description="Disordered" evidence="1">
    <location>
        <begin position="131"/>
        <end position="183"/>
    </location>
</feature>
<feature type="region of interest" description="Disordered" evidence="1">
    <location>
        <begin position="1"/>
        <end position="23"/>
    </location>
</feature>
<evidence type="ECO:0000313" key="3">
    <source>
        <dbReference type="Proteomes" id="UP000799439"/>
    </source>
</evidence>
<organism evidence="2 3">
    <name type="scientific">Myriangium duriaei CBS 260.36</name>
    <dbReference type="NCBI Taxonomy" id="1168546"/>
    <lineage>
        <taxon>Eukaryota</taxon>
        <taxon>Fungi</taxon>
        <taxon>Dikarya</taxon>
        <taxon>Ascomycota</taxon>
        <taxon>Pezizomycotina</taxon>
        <taxon>Dothideomycetes</taxon>
        <taxon>Dothideomycetidae</taxon>
        <taxon>Myriangiales</taxon>
        <taxon>Myriangiaceae</taxon>
        <taxon>Myriangium</taxon>
    </lineage>
</organism>
<gene>
    <name evidence="2" type="ORF">K461DRAFT_264246</name>
</gene>
<accession>A0A9P4JCV7</accession>
<feature type="compositionally biased region" description="Low complexity" evidence="1">
    <location>
        <begin position="171"/>
        <end position="183"/>
    </location>
</feature>
<dbReference type="EMBL" id="ML996081">
    <property type="protein sequence ID" value="KAF2157330.1"/>
    <property type="molecule type" value="Genomic_DNA"/>
</dbReference>
<dbReference type="AlphaFoldDB" id="A0A9P4JCV7"/>
<dbReference type="OrthoDB" id="3921514at2759"/>
<dbReference type="Proteomes" id="UP000799439">
    <property type="component" value="Unassembled WGS sequence"/>
</dbReference>
<comment type="caution">
    <text evidence="2">The sequence shown here is derived from an EMBL/GenBank/DDBJ whole genome shotgun (WGS) entry which is preliminary data.</text>
</comment>
<keyword evidence="3" id="KW-1185">Reference proteome</keyword>
<feature type="compositionally biased region" description="Low complexity" evidence="1">
    <location>
        <begin position="297"/>
        <end position="310"/>
    </location>
</feature>
<feature type="region of interest" description="Disordered" evidence="1">
    <location>
        <begin position="76"/>
        <end position="100"/>
    </location>
</feature>
<feature type="region of interest" description="Disordered" evidence="1">
    <location>
        <begin position="252"/>
        <end position="272"/>
    </location>
</feature>
<reference evidence="2" key="1">
    <citation type="journal article" date="2020" name="Stud. Mycol.">
        <title>101 Dothideomycetes genomes: a test case for predicting lifestyles and emergence of pathogens.</title>
        <authorList>
            <person name="Haridas S."/>
            <person name="Albert R."/>
            <person name="Binder M."/>
            <person name="Bloem J."/>
            <person name="Labutti K."/>
            <person name="Salamov A."/>
            <person name="Andreopoulos B."/>
            <person name="Baker S."/>
            <person name="Barry K."/>
            <person name="Bills G."/>
            <person name="Bluhm B."/>
            <person name="Cannon C."/>
            <person name="Castanera R."/>
            <person name="Culley D."/>
            <person name="Daum C."/>
            <person name="Ezra D."/>
            <person name="Gonzalez J."/>
            <person name="Henrissat B."/>
            <person name="Kuo A."/>
            <person name="Liang C."/>
            <person name="Lipzen A."/>
            <person name="Lutzoni F."/>
            <person name="Magnuson J."/>
            <person name="Mondo S."/>
            <person name="Nolan M."/>
            <person name="Ohm R."/>
            <person name="Pangilinan J."/>
            <person name="Park H.-J."/>
            <person name="Ramirez L."/>
            <person name="Alfaro M."/>
            <person name="Sun H."/>
            <person name="Tritt A."/>
            <person name="Yoshinaga Y."/>
            <person name="Zwiers L.-H."/>
            <person name="Turgeon B."/>
            <person name="Goodwin S."/>
            <person name="Spatafora J."/>
            <person name="Crous P."/>
            <person name="Grigoriev I."/>
        </authorList>
    </citation>
    <scope>NUCLEOTIDE SEQUENCE</scope>
    <source>
        <strain evidence="2">CBS 260.36</strain>
    </source>
</reference>
<feature type="compositionally biased region" description="Low complexity" evidence="1">
    <location>
        <begin position="135"/>
        <end position="153"/>
    </location>
</feature>